<keyword evidence="3 8" id="KW-0812">Transmembrane</keyword>
<gene>
    <name evidence="11" type="primary">RBM28</name>
    <name evidence="11" type="synonym">PRRT4</name>
</gene>
<feature type="region of interest" description="Disordered" evidence="7">
    <location>
        <begin position="66"/>
        <end position="156"/>
    </location>
</feature>
<evidence type="ECO:0000256" key="9">
    <source>
        <dbReference type="SAM" id="SignalP"/>
    </source>
</evidence>
<evidence type="ECO:0000256" key="4">
    <source>
        <dbReference type="ARBA" id="ARBA00022729"/>
    </source>
</evidence>
<evidence type="ECO:0000256" key="3">
    <source>
        <dbReference type="ARBA" id="ARBA00022692"/>
    </source>
</evidence>
<keyword evidence="6 8" id="KW-0472">Membrane</keyword>
<keyword evidence="12" id="KW-1185">Reference proteome</keyword>
<keyword evidence="4 9" id="KW-0732">Signal</keyword>
<evidence type="ECO:0000313" key="11">
    <source>
        <dbReference type="Ensembl" id="ENSOANP00000044664.1"/>
    </source>
</evidence>
<reference evidence="11 12" key="1">
    <citation type="journal article" date="2008" name="Nature">
        <title>Genome analysis of the platypus reveals unique signatures of evolution.</title>
        <authorList>
            <person name="Warren W.C."/>
            <person name="Hillier L.W."/>
            <person name="Marshall Graves J.A."/>
            <person name="Birney E."/>
            <person name="Ponting C.P."/>
            <person name="Grutzner F."/>
            <person name="Belov K."/>
            <person name="Miller W."/>
            <person name="Clarke L."/>
            <person name="Chinwalla A.T."/>
            <person name="Yang S.P."/>
            <person name="Heger A."/>
            <person name="Locke D.P."/>
            <person name="Miethke P."/>
            <person name="Waters P.D."/>
            <person name="Veyrunes F."/>
            <person name="Fulton L."/>
            <person name="Fulton B."/>
            <person name="Graves T."/>
            <person name="Wallis J."/>
            <person name="Puente X.S."/>
            <person name="Lopez-Otin C."/>
            <person name="Ordonez G.R."/>
            <person name="Eichler E.E."/>
            <person name="Chen L."/>
            <person name="Cheng Z."/>
            <person name="Deakin J.E."/>
            <person name="Alsop A."/>
            <person name="Thompson K."/>
            <person name="Kirby P."/>
            <person name="Papenfuss A.T."/>
            <person name="Wakefield M.J."/>
            <person name="Olender T."/>
            <person name="Lancet D."/>
            <person name="Huttley G.A."/>
            <person name="Smit A.F."/>
            <person name="Pask A."/>
            <person name="Temple-Smith P."/>
            <person name="Batzer M.A."/>
            <person name="Walker J.A."/>
            <person name="Konkel M.K."/>
            <person name="Harris R.S."/>
            <person name="Whittington C.M."/>
            <person name="Wong E.S."/>
            <person name="Gemmell N.J."/>
            <person name="Buschiazzo E."/>
            <person name="Vargas Jentzsch I.M."/>
            <person name="Merkel A."/>
            <person name="Schmitz J."/>
            <person name="Zemann A."/>
            <person name="Churakov G."/>
            <person name="Kriegs J.O."/>
            <person name="Brosius J."/>
            <person name="Murchison E.P."/>
            <person name="Sachidanandam R."/>
            <person name="Smith C."/>
            <person name="Hannon G.J."/>
            <person name="Tsend-Ayush E."/>
            <person name="McMillan D."/>
            <person name="Attenborough R."/>
            <person name="Rens W."/>
            <person name="Ferguson-Smith M."/>
            <person name="Lefevre C.M."/>
            <person name="Sharp J.A."/>
            <person name="Nicholas K.R."/>
            <person name="Ray D.A."/>
            <person name="Kube M."/>
            <person name="Reinhardt R."/>
            <person name="Pringle T.H."/>
            <person name="Taylor J."/>
            <person name="Jones R.C."/>
            <person name="Nixon B."/>
            <person name="Dacheux J.L."/>
            <person name="Niwa H."/>
            <person name="Sekita Y."/>
            <person name="Huang X."/>
            <person name="Stark A."/>
            <person name="Kheradpour P."/>
            <person name="Kellis M."/>
            <person name="Flicek P."/>
            <person name="Chen Y."/>
            <person name="Webber C."/>
            <person name="Hardison R."/>
            <person name="Nelson J."/>
            <person name="Hallsworth-Pepin K."/>
            <person name="Delehaunty K."/>
            <person name="Markovic C."/>
            <person name="Minx P."/>
            <person name="Feng Y."/>
            <person name="Kremitzki C."/>
            <person name="Mitreva M."/>
            <person name="Glasscock J."/>
            <person name="Wylie T."/>
            <person name="Wohldmann P."/>
            <person name="Thiru P."/>
            <person name="Nhan M.N."/>
            <person name="Pohl C.S."/>
            <person name="Smith S.M."/>
            <person name="Hou S."/>
            <person name="Nefedov M."/>
            <person name="de Jong P.J."/>
            <person name="Renfree M.B."/>
            <person name="Mardis E.R."/>
            <person name="Wilson R.K."/>
        </authorList>
    </citation>
    <scope>NUCLEOTIDE SEQUENCE [LARGE SCALE GENOMIC DNA]</scope>
    <source>
        <strain evidence="11 12">Glennie</strain>
    </source>
</reference>
<feature type="region of interest" description="Disordered" evidence="7">
    <location>
        <begin position="734"/>
        <end position="834"/>
    </location>
</feature>
<dbReference type="GeneTree" id="ENSGT00550000074976"/>
<evidence type="ECO:0000256" key="8">
    <source>
        <dbReference type="SAM" id="Phobius"/>
    </source>
</evidence>
<feature type="transmembrane region" description="Helical" evidence="8">
    <location>
        <begin position="432"/>
        <end position="449"/>
    </location>
</feature>
<comment type="subcellular location">
    <subcellularLocation>
        <location evidence="1">Membrane</location>
        <topology evidence="1">Multi-pass membrane protein</topology>
    </subcellularLocation>
</comment>
<feature type="transmembrane region" description="Helical" evidence="8">
    <location>
        <begin position="360"/>
        <end position="381"/>
    </location>
</feature>
<feature type="compositionally biased region" description="Low complexity" evidence="7">
    <location>
        <begin position="680"/>
        <end position="695"/>
    </location>
</feature>
<organism evidence="11 12">
    <name type="scientific">Ornithorhynchus anatinus</name>
    <name type="common">Duckbill platypus</name>
    <dbReference type="NCBI Taxonomy" id="9258"/>
    <lineage>
        <taxon>Eukaryota</taxon>
        <taxon>Metazoa</taxon>
        <taxon>Chordata</taxon>
        <taxon>Craniata</taxon>
        <taxon>Vertebrata</taxon>
        <taxon>Euteleostomi</taxon>
        <taxon>Mammalia</taxon>
        <taxon>Monotremata</taxon>
        <taxon>Ornithorhynchidae</taxon>
        <taxon>Ornithorhynchus</taxon>
    </lineage>
</organism>
<keyword evidence="5 8" id="KW-1133">Transmembrane helix</keyword>
<dbReference type="Pfam" id="PF25987">
    <property type="entry name" value="PRRT3"/>
    <property type="match status" value="1"/>
</dbReference>
<feature type="transmembrane region" description="Helical" evidence="8">
    <location>
        <begin position="393"/>
        <end position="412"/>
    </location>
</feature>
<dbReference type="PANTHER" id="PTHR35578:SF6">
    <property type="entry name" value="PROLINE-RICH TRANSMEMBRANE PROTEIN 4"/>
    <property type="match status" value="1"/>
</dbReference>
<feature type="domain" description="Proline-rich transmembrane protein 3/4" evidence="10">
    <location>
        <begin position="344"/>
        <end position="631"/>
    </location>
</feature>
<feature type="transmembrane region" description="Helical" evidence="8">
    <location>
        <begin position="485"/>
        <end position="509"/>
    </location>
</feature>
<dbReference type="AlphaFoldDB" id="A0A6I8NTQ7"/>
<feature type="chain" id="PRO_5026320101" evidence="9">
    <location>
        <begin position="25"/>
        <end position="834"/>
    </location>
</feature>
<feature type="compositionally biased region" description="Basic and acidic residues" evidence="7">
    <location>
        <begin position="83"/>
        <end position="92"/>
    </location>
</feature>
<dbReference type="Ensembl" id="ENSOANT00000072419.1">
    <property type="protein sequence ID" value="ENSOANP00000044664.1"/>
    <property type="gene ID" value="ENSOANG00000000815.5"/>
</dbReference>
<feature type="compositionally biased region" description="Polar residues" evidence="7">
    <location>
        <begin position="285"/>
        <end position="301"/>
    </location>
</feature>
<dbReference type="Proteomes" id="UP000002279">
    <property type="component" value="Chromosome 10"/>
</dbReference>
<proteinExistence type="predicted"/>
<feature type="compositionally biased region" description="Low complexity" evidence="7">
    <location>
        <begin position="232"/>
        <end position="259"/>
    </location>
</feature>
<feature type="compositionally biased region" description="Basic and acidic residues" evidence="7">
    <location>
        <begin position="814"/>
        <end position="823"/>
    </location>
</feature>
<feature type="region of interest" description="Disordered" evidence="7">
    <location>
        <begin position="671"/>
        <end position="705"/>
    </location>
</feature>
<accession>A0A6I8NTQ7</accession>
<dbReference type="OrthoDB" id="10066605at2759"/>
<dbReference type="Bgee" id="ENSOANG00000000815">
    <property type="expression patterns" value="Expressed in fibroblast and 7 other cell types or tissues"/>
</dbReference>
<feature type="compositionally biased region" description="Low complexity" evidence="7">
    <location>
        <begin position="93"/>
        <end position="118"/>
    </location>
</feature>
<evidence type="ECO:0000256" key="7">
    <source>
        <dbReference type="SAM" id="MobiDB-lite"/>
    </source>
</evidence>
<reference evidence="11" key="3">
    <citation type="submission" date="2025-09" db="UniProtKB">
        <authorList>
            <consortium name="Ensembl"/>
        </authorList>
    </citation>
    <scope>IDENTIFICATION</scope>
    <source>
        <strain evidence="11">Glennie</strain>
    </source>
</reference>
<feature type="compositionally biased region" description="Acidic residues" evidence="7">
    <location>
        <begin position="222"/>
        <end position="231"/>
    </location>
</feature>
<dbReference type="PANTHER" id="PTHR35578">
    <property type="entry name" value="PROLINE-RICH TRANSMEMBRANE PROTEIN 4-RELATED"/>
    <property type="match status" value="1"/>
</dbReference>
<evidence type="ECO:0000256" key="1">
    <source>
        <dbReference type="ARBA" id="ARBA00004141"/>
    </source>
</evidence>
<keyword evidence="2" id="KW-0597">Phosphoprotein</keyword>
<dbReference type="InterPro" id="IPR059081">
    <property type="entry name" value="PRRT3-4"/>
</dbReference>
<feature type="compositionally biased region" description="Pro residues" evidence="7">
    <location>
        <begin position="742"/>
        <end position="752"/>
    </location>
</feature>
<evidence type="ECO:0000259" key="10">
    <source>
        <dbReference type="Pfam" id="PF25987"/>
    </source>
</evidence>
<feature type="region of interest" description="Disordered" evidence="7">
    <location>
        <begin position="216"/>
        <end position="328"/>
    </location>
</feature>
<reference evidence="11" key="2">
    <citation type="submission" date="2025-08" db="UniProtKB">
        <authorList>
            <consortium name="Ensembl"/>
        </authorList>
    </citation>
    <scope>IDENTIFICATION</scope>
    <source>
        <strain evidence="11">Glennie</strain>
    </source>
</reference>
<dbReference type="InterPro" id="IPR052836">
    <property type="entry name" value="PRRT_domain-containing"/>
</dbReference>
<protein>
    <submittedName>
        <fullName evidence="11">RNA binding motif protein 28</fullName>
    </submittedName>
</protein>
<evidence type="ECO:0000256" key="2">
    <source>
        <dbReference type="ARBA" id="ARBA00022553"/>
    </source>
</evidence>
<feature type="transmembrane region" description="Helical" evidence="8">
    <location>
        <begin position="461"/>
        <end position="479"/>
    </location>
</feature>
<name>A0A6I8NTQ7_ORNAN</name>
<evidence type="ECO:0000256" key="6">
    <source>
        <dbReference type="ARBA" id="ARBA00023136"/>
    </source>
</evidence>
<feature type="signal peptide" evidence="9">
    <location>
        <begin position="1"/>
        <end position="24"/>
    </location>
</feature>
<evidence type="ECO:0000256" key="5">
    <source>
        <dbReference type="ARBA" id="ARBA00022989"/>
    </source>
</evidence>
<sequence>MAGRSWAGIGLLCWILLDARPAAPQPISLLPGAPLTTLAQSPQSEASLLSLNLGLNFKIQVRGSGATRGGAVTETQPGQGPAREPEGLRSDRPGGSPPEWGSAEGSSPSSGTSLTSEPVPSSPRPIDRLPHLHQHRPGPASLAPGPTASRPRSSQLELELEVALRAGASPTAGGMLEGRRALPLLPSLRVSLAEIADRLGASGFFGTTLFPSLAPSLSPSPEELEPLEENDTGSTLGSLSSTSPATGGTPTAGGTPATGRASVTEGVPPLGGRTPATGGILATGRISSPAFTPSTEGSSPTRPEGPTGQPDCWPEPCDPLVLPEPEERPPAAPLAPLFLALESDWTVARTHWGLAWEAHVYGAGALFGLVALLALLSLALLPWRCPPGTPCLALLDLLLFSAGTAHAFPLFYDAYGHQARLPALARLLLRDLTLPCLSACLGLSCLLLARPRSPRCPCGLAALLLLLLALSAGAVLAGATHRPLLPLLLASRGLTALVAALLSGALMVLSCPRSRRAGVPHGGPCSQAATLTPLTRGPFPRPGPWRRAARTAPVAGVFGLLSGGLQGYAVLHTLGYGGQPGLGAAWPWWAFQLGARLGEAGVALPLALLGLYPALCSPRPPPRCWAKLLRLSPGAWAKGPGEKPSPEEAGGRAEAELVPLCALTGPGPDLLPLGGGRGLEGAAPAPAPSSSPGSDGTEDFCPPSPIDLRRSIAEALLGSEALLGPGLLFTGPAICGAGQGSPEPPSPGPWPPGSNASSDSPFGLSRDGSSVLLCSSPDRPPGFPSVTDPGRSGRCYRALAPTRRASPGPLLQERLPDAHRQMDELSVGSDTIDL</sequence>
<evidence type="ECO:0000313" key="12">
    <source>
        <dbReference type="Proteomes" id="UP000002279"/>
    </source>
</evidence>